<reference evidence="1" key="1">
    <citation type="journal article" date="2020" name="Stud. Mycol.">
        <title>101 Dothideomycetes genomes: a test case for predicting lifestyles and emergence of pathogens.</title>
        <authorList>
            <person name="Haridas S."/>
            <person name="Albert R."/>
            <person name="Binder M."/>
            <person name="Bloem J."/>
            <person name="Labutti K."/>
            <person name="Salamov A."/>
            <person name="Andreopoulos B."/>
            <person name="Baker S."/>
            <person name="Barry K."/>
            <person name="Bills G."/>
            <person name="Bluhm B."/>
            <person name="Cannon C."/>
            <person name="Castanera R."/>
            <person name="Culley D."/>
            <person name="Daum C."/>
            <person name="Ezra D."/>
            <person name="Gonzalez J."/>
            <person name="Henrissat B."/>
            <person name="Kuo A."/>
            <person name="Liang C."/>
            <person name="Lipzen A."/>
            <person name="Lutzoni F."/>
            <person name="Magnuson J."/>
            <person name="Mondo S."/>
            <person name="Nolan M."/>
            <person name="Ohm R."/>
            <person name="Pangilinan J."/>
            <person name="Park H.-J."/>
            <person name="Ramirez L."/>
            <person name="Alfaro M."/>
            <person name="Sun H."/>
            <person name="Tritt A."/>
            <person name="Yoshinaga Y."/>
            <person name="Zwiers L.-H."/>
            <person name="Turgeon B."/>
            <person name="Goodwin S."/>
            <person name="Spatafora J."/>
            <person name="Crous P."/>
            <person name="Grigoriev I."/>
        </authorList>
    </citation>
    <scope>NUCLEOTIDE SEQUENCE</scope>
    <source>
        <strain evidence="1">CBS 122681</strain>
    </source>
</reference>
<keyword evidence="2" id="KW-1185">Reference proteome</keyword>
<organism evidence="1 2">
    <name type="scientific">Lophiostoma macrostomum CBS 122681</name>
    <dbReference type="NCBI Taxonomy" id="1314788"/>
    <lineage>
        <taxon>Eukaryota</taxon>
        <taxon>Fungi</taxon>
        <taxon>Dikarya</taxon>
        <taxon>Ascomycota</taxon>
        <taxon>Pezizomycotina</taxon>
        <taxon>Dothideomycetes</taxon>
        <taxon>Pleosporomycetidae</taxon>
        <taxon>Pleosporales</taxon>
        <taxon>Lophiostomataceae</taxon>
        <taxon>Lophiostoma</taxon>
    </lineage>
</organism>
<dbReference type="Proteomes" id="UP000799324">
    <property type="component" value="Unassembled WGS sequence"/>
</dbReference>
<dbReference type="EMBL" id="MU004364">
    <property type="protein sequence ID" value="KAF2654408.1"/>
    <property type="molecule type" value="Genomic_DNA"/>
</dbReference>
<proteinExistence type="predicted"/>
<protein>
    <submittedName>
        <fullName evidence="1">Uncharacterized protein</fullName>
    </submittedName>
</protein>
<sequence>MADTATDTKPTKFQIPTVTIVPDSDLTILVLGPKDNNGKRTSTAFKVKSDVLKEKSQHFRSNIKFNKTGGFNHIRLEDDEIKAMRICFKLLHSTDEEEAIPEVVIRNITIAEIWGLVVACDKCFFDDELEPPLISLFEKWYDANVDMTKMHEDYARQLALPCVFFDHAEGFAAITKWLAYNCDGHISEKRPINLKWKHMHLCPPDFVGPMNQARGRLKTVLHNGIWTAVGALLKKRDCDCGQLEPIRSRRHFPKTSLNGIMGWLDIFNTSVSQVGCSGCDVNWTQEVVQAKRVTSRYFDGLCLDCMNKSRPKRKDTDEDYWQYLNSVDGRWDSNCRIRHGEPTWYSSWCGRDEHRQRLMKNHRIEQGIRRGHSGGDSD</sequence>
<evidence type="ECO:0000313" key="2">
    <source>
        <dbReference type="Proteomes" id="UP000799324"/>
    </source>
</evidence>
<dbReference type="AlphaFoldDB" id="A0A6A6T6F4"/>
<evidence type="ECO:0000313" key="1">
    <source>
        <dbReference type="EMBL" id="KAF2654408.1"/>
    </source>
</evidence>
<accession>A0A6A6T6F4</accession>
<dbReference type="OrthoDB" id="268428at2759"/>
<name>A0A6A6T6F4_9PLEO</name>
<gene>
    <name evidence="1" type="ORF">K491DRAFT_679674</name>
</gene>